<dbReference type="EnsemblPlants" id="AUR62040462-RA">
    <property type="protein sequence ID" value="AUR62040462-RA:cds"/>
    <property type="gene ID" value="AUR62040462"/>
</dbReference>
<evidence type="ECO:0000259" key="4">
    <source>
        <dbReference type="PROSITE" id="PS51294"/>
    </source>
</evidence>
<reference evidence="5" key="1">
    <citation type="journal article" date="2017" name="Nature">
        <title>The genome of Chenopodium quinoa.</title>
        <authorList>
            <person name="Jarvis D.E."/>
            <person name="Ho Y.S."/>
            <person name="Lightfoot D.J."/>
            <person name="Schmoeckel S.M."/>
            <person name="Li B."/>
            <person name="Borm T.J.A."/>
            <person name="Ohyanagi H."/>
            <person name="Mineta K."/>
            <person name="Michell C.T."/>
            <person name="Saber N."/>
            <person name="Kharbatia N.M."/>
            <person name="Rupper R.R."/>
            <person name="Sharp A.R."/>
            <person name="Dally N."/>
            <person name="Boughton B.A."/>
            <person name="Woo Y.H."/>
            <person name="Gao G."/>
            <person name="Schijlen E.G.W.M."/>
            <person name="Guo X."/>
            <person name="Momin A.A."/>
            <person name="Negrao S."/>
            <person name="Al-Babili S."/>
            <person name="Gehring C."/>
            <person name="Roessner U."/>
            <person name="Jung C."/>
            <person name="Murphy K."/>
            <person name="Arold S.T."/>
            <person name="Gojobori T."/>
            <person name="van der Linden C.G."/>
            <person name="van Loo E.N."/>
            <person name="Jellen E.N."/>
            <person name="Maughan P.J."/>
            <person name="Tester M."/>
        </authorList>
    </citation>
    <scope>NUCLEOTIDE SEQUENCE [LARGE SCALE GENOMIC DNA]</scope>
    <source>
        <strain evidence="5">cv. PI 614886</strain>
    </source>
</reference>
<dbReference type="InterPro" id="IPR001005">
    <property type="entry name" value="SANT/Myb"/>
</dbReference>
<dbReference type="Proteomes" id="UP000596660">
    <property type="component" value="Unplaced"/>
</dbReference>
<organism evidence="5 6">
    <name type="scientific">Chenopodium quinoa</name>
    <name type="common">Quinoa</name>
    <dbReference type="NCBI Taxonomy" id="63459"/>
    <lineage>
        <taxon>Eukaryota</taxon>
        <taxon>Viridiplantae</taxon>
        <taxon>Streptophyta</taxon>
        <taxon>Embryophyta</taxon>
        <taxon>Tracheophyta</taxon>
        <taxon>Spermatophyta</taxon>
        <taxon>Magnoliopsida</taxon>
        <taxon>eudicotyledons</taxon>
        <taxon>Gunneridae</taxon>
        <taxon>Pentapetalae</taxon>
        <taxon>Caryophyllales</taxon>
        <taxon>Chenopodiaceae</taxon>
        <taxon>Chenopodioideae</taxon>
        <taxon>Atripliceae</taxon>
        <taxon>Chenopodium</taxon>
    </lineage>
</organism>
<dbReference type="PROSITE" id="PS50090">
    <property type="entry name" value="MYB_LIKE"/>
    <property type="match status" value="1"/>
</dbReference>
<dbReference type="KEGG" id="cqi:110697685"/>
<dbReference type="GeneID" id="110697685"/>
<accession>A0A803N4U5</accession>
<dbReference type="Pfam" id="PF00249">
    <property type="entry name" value="Myb_DNA-binding"/>
    <property type="match status" value="1"/>
</dbReference>
<dbReference type="CDD" id="cd11660">
    <property type="entry name" value="SANT_TRF"/>
    <property type="match status" value="1"/>
</dbReference>
<evidence type="ECO:0000259" key="3">
    <source>
        <dbReference type="PROSITE" id="PS50090"/>
    </source>
</evidence>
<sequence>MNEVKKDEHYIADLAYGSSDARHMWAEPKEDQASALYFDANFEDAFKIDDISSVFHYELLAENGGLNSYMTEEGKGEILCSDFDGILHEDKLTNLPLAVSISHASEDHYLDVDFDKKVPDLDCKFYDELSVGNLRSEIHSPETSNEEVGVSESSVLVPRCFNDQFGKTAKEMHGDLGSKCRYQIPLEDNMGLKCSLVSDVKYVQDTNDDRNTLEIGSSFNDDRDNTHVSFPCVKPPYISIYTHDEVGSASQCTDVDDFCVEDPSTDSCAETKITRARQRRLCRPPQRYLDGTSSLKLRLHNAKKHPSSLLEDKDLGARFLKKHSRKALEVKASKTWASDMELDSDEEYEPVESSFNGRKLKRNDRRKSCQPWTLDEVVALVDGMSQFGPGQWTAVKKTFFLSSRRTATDIRDKWRNLVKTNCRSSKGKKDDQRNNSHVLPNPVIERVRELASAPPVLRGRGRGIRKLSALKCPDMSPCLAE</sequence>
<dbReference type="PROSITE" id="PS51294">
    <property type="entry name" value="HTH_MYB"/>
    <property type="match status" value="1"/>
</dbReference>
<gene>
    <name evidence="5" type="primary">LOC110697685</name>
</gene>
<dbReference type="InterPro" id="IPR017930">
    <property type="entry name" value="Myb_dom"/>
</dbReference>
<evidence type="ECO:0000313" key="5">
    <source>
        <dbReference type="EnsemblPlants" id="AUR62040462-RA:cds"/>
    </source>
</evidence>
<name>A0A803N4U5_CHEQI</name>
<feature type="domain" description="Myb-like" evidence="3">
    <location>
        <begin position="371"/>
        <end position="418"/>
    </location>
</feature>
<protein>
    <submittedName>
        <fullName evidence="5">Uncharacterized protein</fullName>
    </submittedName>
</protein>
<dbReference type="InterPro" id="IPR009057">
    <property type="entry name" value="Homeodomain-like_sf"/>
</dbReference>
<dbReference type="GO" id="GO:0005634">
    <property type="term" value="C:nucleus"/>
    <property type="evidence" value="ECO:0007669"/>
    <property type="project" value="UniProtKB-SubCell"/>
</dbReference>
<dbReference type="SMART" id="SM00717">
    <property type="entry name" value="SANT"/>
    <property type="match status" value="1"/>
</dbReference>
<evidence type="ECO:0000313" key="6">
    <source>
        <dbReference type="Proteomes" id="UP000596660"/>
    </source>
</evidence>
<comment type="subcellular location">
    <subcellularLocation>
        <location evidence="1">Nucleus</location>
    </subcellularLocation>
</comment>
<dbReference type="SUPFAM" id="SSF46689">
    <property type="entry name" value="Homeodomain-like"/>
    <property type="match status" value="1"/>
</dbReference>
<dbReference type="PANTHER" id="PTHR47122:SF8">
    <property type="entry name" value="MYB-LIKE DOMAIN-CONTAINING PROTEIN"/>
    <property type="match status" value="1"/>
</dbReference>
<evidence type="ECO:0000256" key="2">
    <source>
        <dbReference type="ARBA" id="ARBA00023242"/>
    </source>
</evidence>
<evidence type="ECO:0000256" key="1">
    <source>
        <dbReference type="ARBA" id="ARBA00004123"/>
    </source>
</evidence>
<keyword evidence="6" id="KW-1185">Reference proteome</keyword>
<dbReference type="RefSeq" id="XP_021730759.1">
    <property type="nucleotide sequence ID" value="XM_021875067.1"/>
</dbReference>
<dbReference type="Gramene" id="AUR62040462-RA">
    <property type="protein sequence ID" value="AUR62040462-RA:cds"/>
    <property type="gene ID" value="AUR62040462"/>
</dbReference>
<reference evidence="5" key="2">
    <citation type="submission" date="2021-03" db="UniProtKB">
        <authorList>
            <consortium name="EnsemblPlants"/>
        </authorList>
    </citation>
    <scope>IDENTIFICATION</scope>
</reference>
<dbReference type="OMA" id="SAQENNR"/>
<dbReference type="AlphaFoldDB" id="A0A803N4U5"/>
<feature type="domain" description="HTH myb-type" evidence="4">
    <location>
        <begin position="364"/>
        <end position="422"/>
    </location>
</feature>
<dbReference type="Gene3D" id="1.10.246.220">
    <property type="match status" value="1"/>
</dbReference>
<proteinExistence type="predicted"/>
<dbReference type="OrthoDB" id="608866at2759"/>
<keyword evidence="2" id="KW-0539">Nucleus</keyword>
<dbReference type="PANTHER" id="PTHR47122">
    <property type="entry name" value="MYB-LIKE DNA-BINDING DOMAIN CONTAINING PROTEIN, EXPRESSED"/>
    <property type="match status" value="1"/>
</dbReference>